<dbReference type="EMBL" id="LNOI01000008">
    <property type="protein sequence ID" value="KUY16006.1"/>
    <property type="molecule type" value="Genomic_DNA"/>
</dbReference>
<sequence>MKTDSTQRDQVKSELANLDIDKTNSVFYAAKAILRDSIMEANEKSRIGYLTEEQVKMMISNIGYRINKNYRKQDISFISAVAGDNFIYNELKPFNWKITTETKKIGAYNTQKATTQYGGRDWEIWFTTEVPFQDGPYKFCGLPGLIVKAEDSKGDYQFELVEARKISDIYKAPSPWKQIVKVKKEEYNKVYKRFIEDPVAFLPPPPVNVNGTTVNPNTNATKVFKDKVTSEIRHYNNPIELN</sequence>
<dbReference type="NCBIfam" id="TIGR01200">
    <property type="entry name" value="GLPGLI"/>
    <property type="match status" value="1"/>
</dbReference>
<dbReference type="AlphaFoldDB" id="A0ABD4DJR7"/>
<reference evidence="1 2" key="1">
    <citation type="submission" date="2015-11" db="EMBL/GenBank/DDBJ databases">
        <authorList>
            <person name="Nicholson A.C."/>
            <person name="Humrighouse B.W."/>
            <person name="Graziano J."/>
            <person name="Lasker B."/>
            <person name="Whitney A.M."/>
            <person name="Mcquiston J.R."/>
        </authorList>
    </citation>
    <scope>NUCLEOTIDE SEQUENCE [LARGE SCALE GENOMIC DNA]</scope>
    <source>
        <strain evidence="1 2">G4071</strain>
    </source>
</reference>
<dbReference type="Proteomes" id="UP000064412">
    <property type="component" value="Unassembled WGS sequence"/>
</dbReference>
<protein>
    <recommendedName>
        <fullName evidence="3">GLPGLI family protein</fullName>
    </recommendedName>
</protein>
<accession>A0ABD4DJR7</accession>
<evidence type="ECO:0000313" key="2">
    <source>
        <dbReference type="Proteomes" id="UP000064412"/>
    </source>
</evidence>
<evidence type="ECO:0008006" key="3">
    <source>
        <dbReference type="Google" id="ProtNLM"/>
    </source>
</evidence>
<dbReference type="InterPro" id="IPR005901">
    <property type="entry name" value="GLPGLI"/>
</dbReference>
<evidence type="ECO:0000313" key="1">
    <source>
        <dbReference type="EMBL" id="KUY16006.1"/>
    </source>
</evidence>
<comment type="caution">
    <text evidence="1">The sequence shown here is derived from an EMBL/GenBank/DDBJ whole genome shotgun (WGS) entry which is preliminary data.</text>
</comment>
<dbReference type="Pfam" id="PF09697">
    <property type="entry name" value="Porph_ging"/>
    <property type="match status" value="1"/>
</dbReference>
<name>A0ABD4DJR7_ELIMR</name>
<organism evidence="1 2">
    <name type="scientific">Elizabethkingia miricola</name>
    <name type="common">Chryseobacterium miricola</name>
    <dbReference type="NCBI Taxonomy" id="172045"/>
    <lineage>
        <taxon>Bacteria</taxon>
        <taxon>Pseudomonadati</taxon>
        <taxon>Bacteroidota</taxon>
        <taxon>Flavobacteriia</taxon>
        <taxon>Flavobacteriales</taxon>
        <taxon>Weeksellaceae</taxon>
        <taxon>Elizabethkingia</taxon>
    </lineage>
</organism>
<gene>
    <name evidence="1" type="ORF">ATB95_16720</name>
</gene>
<proteinExistence type="predicted"/>